<evidence type="ECO:0000313" key="3">
    <source>
        <dbReference type="Proteomes" id="UP001500655"/>
    </source>
</evidence>
<keyword evidence="3" id="KW-1185">Reference proteome</keyword>
<comment type="caution">
    <text evidence="2">The sequence shown here is derived from an EMBL/GenBank/DDBJ whole genome shotgun (WGS) entry which is preliminary data.</text>
</comment>
<dbReference type="EMBL" id="BAAALS010000007">
    <property type="protein sequence ID" value="GAA1748383.1"/>
    <property type="molecule type" value="Genomic_DNA"/>
</dbReference>
<reference evidence="3" key="1">
    <citation type="journal article" date="2019" name="Int. J. Syst. Evol. Microbiol.">
        <title>The Global Catalogue of Microorganisms (GCM) 10K type strain sequencing project: providing services to taxonomists for standard genome sequencing and annotation.</title>
        <authorList>
            <consortium name="The Broad Institute Genomics Platform"/>
            <consortium name="The Broad Institute Genome Sequencing Center for Infectious Disease"/>
            <person name="Wu L."/>
            <person name="Ma J."/>
        </authorList>
    </citation>
    <scope>NUCLEOTIDE SEQUENCE [LARGE SCALE GENOMIC DNA]</scope>
    <source>
        <strain evidence="3">JCM 13249</strain>
    </source>
</reference>
<evidence type="ECO:0000256" key="1">
    <source>
        <dbReference type="SAM" id="MobiDB-lite"/>
    </source>
</evidence>
<proteinExistence type="predicted"/>
<evidence type="ECO:0008006" key="4">
    <source>
        <dbReference type="Google" id="ProtNLM"/>
    </source>
</evidence>
<dbReference type="Proteomes" id="UP001500655">
    <property type="component" value="Unassembled WGS sequence"/>
</dbReference>
<sequence>MVTAVAGCGGSAPTPQPSATPAASPRQAARDLLAASAATAKDRRYVATYTLRTRNRDERTVTVALATDNSWVVSVPAGLLGGYADAAVFRSTDGLFQCALGPAAATAADPAAPRVTPGCVKVKKLTSGTDPKVQHIFTDWIDVLLDPAAPFSVAVAQRLEKASGTCYSIESNSAALAAPVDPGIYCYNADGTLTAARTSFGTLVLVGTPDPAPASIALPAPIVPGGPLSVAAPPPPPSPTPGTTTQP</sequence>
<evidence type="ECO:0000313" key="2">
    <source>
        <dbReference type="EMBL" id="GAA1748383.1"/>
    </source>
</evidence>
<gene>
    <name evidence="2" type="ORF">GCM10009681_19550</name>
</gene>
<organism evidence="2 3">
    <name type="scientific">Luedemannella helvata</name>
    <dbReference type="NCBI Taxonomy" id="349315"/>
    <lineage>
        <taxon>Bacteria</taxon>
        <taxon>Bacillati</taxon>
        <taxon>Actinomycetota</taxon>
        <taxon>Actinomycetes</taxon>
        <taxon>Micromonosporales</taxon>
        <taxon>Micromonosporaceae</taxon>
        <taxon>Luedemannella</taxon>
    </lineage>
</organism>
<protein>
    <recommendedName>
        <fullName evidence="4">Lipoprotein</fullName>
    </recommendedName>
</protein>
<feature type="region of interest" description="Disordered" evidence="1">
    <location>
        <begin position="1"/>
        <end position="26"/>
    </location>
</feature>
<name>A0ABP4W6Y0_9ACTN</name>
<feature type="compositionally biased region" description="Low complexity" evidence="1">
    <location>
        <begin position="17"/>
        <end position="26"/>
    </location>
</feature>
<accession>A0ABP4W6Y0</accession>
<feature type="region of interest" description="Disordered" evidence="1">
    <location>
        <begin position="226"/>
        <end position="247"/>
    </location>
</feature>